<keyword evidence="5" id="KW-0804">Transcription</keyword>
<dbReference type="EMBL" id="BMYX01000001">
    <property type="protein sequence ID" value="GGY02702.1"/>
    <property type="molecule type" value="Genomic_DNA"/>
</dbReference>
<evidence type="ECO:0000259" key="6">
    <source>
        <dbReference type="Pfam" id="PF00496"/>
    </source>
</evidence>
<name>A0A918U7C5_9NEIS</name>
<dbReference type="PANTHER" id="PTHR30290:SF72">
    <property type="entry name" value="HTH-TYPE TRANSCRIPTIONAL REGULATOR SGRR"/>
    <property type="match status" value="1"/>
</dbReference>
<evidence type="ECO:0000259" key="7">
    <source>
        <dbReference type="Pfam" id="PF12793"/>
    </source>
</evidence>
<dbReference type="InterPro" id="IPR000914">
    <property type="entry name" value="SBP_5_dom"/>
</dbReference>
<dbReference type="InterPro" id="IPR039424">
    <property type="entry name" value="SBP_5"/>
</dbReference>
<dbReference type="NCBIfam" id="NF010149">
    <property type="entry name" value="PRK13626.1"/>
    <property type="match status" value="1"/>
</dbReference>
<dbReference type="SUPFAM" id="SSF53850">
    <property type="entry name" value="Periplasmic binding protein-like II"/>
    <property type="match status" value="1"/>
</dbReference>
<evidence type="ECO:0000256" key="3">
    <source>
        <dbReference type="ARBA" id="ARBA00023125"/>
    </source>
</evidence>
<feature type="domain" description="Solute-binding protein family 5" evidence="6">
    <location>
        <begin position="164"/>
        <end position="310"/>
    </location>
</feature>
<dbReference type="InterPro" id="IPR036390">
    <property type="entry name" value="WH_DNA-bd_sf"/>
</dbReference>
<keyword evidence="3" id="KW-0238">DNA-binding</keyword>
<proteinExistence type="predicted"/>
<sequence length="561" mass="64553">MANNRLLHHYARLYRHLDGRECETTLQKLADLLFCTRRHMRGLLAHMQRAGWLEWRSSAGRGRQSTLRFLKDIGQLQQEQAARWLEQGRVEQAVSLLSDDPKQWAQALLSRLGRHWQHDRQVLGVAYYRPMPNLYPGTPLRRSERHLAGQIFNGLTRINEEKGEIEGDLAHHWEQRSETEWHFHLRPAIRWHDGRELTMDDIVATLQRLKNRPLFAHVGTVRKLSGRSLAIELGEEDAWLPWLLADSSALIVPADHAERPDFASHPVGTGPYRVAINDAHRLSLQAFDDYFGYRALLDQVDIWMVPELDEHVTLGAPGLCGLTVEIPPMPAEPRTEMSLEAGVYFLLCDARSEAMRDDATRAWLSQALSPLAIMQRTRAELRQYWVPAAGLLPRWHHCRPVPPAGQPPLRRLRIAFYERHPEYRLIATAIAECLRAHDVEPELKEIAYSQWERGQGDSDIWLGSVNFTRAVDYALPAWLLGMPLLRDSLSPALPVNDWLRGWRRSSHHAQDLAAAVVRPHWLLPLFHSWLSLKGPGQIEDFRLNGLGWFDFKSAWLRPDTP</sequence>
<evidence type="ECO:0000256" key="4">
    <source>
        <dbReference type="ARBA" id="ARBA00023159"/>
    </source>
</evidence>
<feature type="domain" description="Transcriptional regulator SgrR N-terminal HTH" evidence="7">
    <location>
        <begin position="5"/>
        <end position="119"/>
    </location>
</feature>
<evidence type="ECO:0000256" key="5">
    <source>
        <dbReference type="ARBA" id="ARBA00023163"/>
    </source>
</evidence>
<dbReference type="AlphaFoldDB" id="A0A918U7C5"/>
<dbReference type="Pfam" id="PF12793">
    <property type="entry name" value="SgrR_N"/>
    <property type="match status" value="1"/>
</dbReference>
<dbReference type="GO" id="GO:0003677">
    <property type="term" value="F:DNA binding"/>
    <property type="evidence" value="ECO:0007669"/>
    <property type="project" value="UniProtKB-KW"/>
</dbReference>
<protein>
    <submittedName>
        <fullName evidence="8">HTH-type transcriptional regulator SgrR</fullName>
    </submittedName>
</protein>
<keyword evidence="1" id="KW-0678">Repressor</keyword>
<dbReference type="RefSeq" id="WP_189530037.1">
    <property type="nucleotide sequence ID" value="NZ_BMYX01000001.1"/>
</dbReference>
<dbReference type="SUPFAM" id="SSF46785">
    <property type="entry name" value="Winged helix' DNA-binding domain"/>
    <property type="match status" value="1"/>
</dbReference>
<keyword evidence="2" id="KW-0805">Transcription regulation</keyword>
<dbReference type="Proteomes" id="UP000645257">
    <property type="component" value="Unassembled WGS sequence"/>
</dbReference>
<dbReference type="Gene3D" id="3.40.190.10">
    <property type="entry name" value="Periplasmic binding protein-like II"/>
    <property type="match status" value="1"/>
</dbReference>
<accession>A0A918U7C5</accession>
<reference evidence="8" key="2">
    <citation type="submission" date="2020-09" db="EMBL/GenBank/DDBJ databases">
        <authorList>
            <person name="Sun Q."/>
            <person name="Kim S."/>
        </authorList>
    </citation>
    <scope>NUCLEOTIDE SEQUENCE</scope>
    <source>
        <strain evidence="8">KCTC 32182</strain>
    </source>
</reference>
<dbReference type="PANTHER" id="PTHR30290">
    <property type="entry name" value="PERIPLASMIC BINDING COMPONENT OF ABC TRANSPORTER"/>
    <property type="match status" value="1"/>
</dbReference>
<dbReference type="InterPro" id="IPR025370">
    <property type="entry name" value="SgrR_HTH_N"/>
</dbReference>
<comment type="caution">
    <text evidence="8">The sequence shown here is derived from an EMBL/GenBank/DDBJ whole genome shotgun (WGS) entry which is preliminary data.</text>
</comment>
<evidence type="ECO:0000256" key="2">
    <source>
        <dbReference type="ARBA" id="ARBA00023015"/>
    </source>
</evidence>
<dbReference type="InterPro" id="IPR023767">
    <property type="entry name" value="Tscrpt_reg_SgrR"/>
</dbReference>
<keyword evidence="9" id="KW-1185">Reference proteome</keyword>
<evidence type="ECO:0000256" key="1">
    <source>
        <dbReference type="ARBA" id="ARBA00022491"/>
    </source>
</evidence>
<gene>
    <name evidence="8" type="primary">sgrR</name>
    <name evidence="8" type="ORF">GCM10011289_01050</name>
</gene>
<evidence type="ECO:0000313" key="9">
    <source>
        <dbReference type="Proteomes" id="UP000645257"/>
    </source>
</evidence>
<keyword evidence="4" id="KW-0010">Activator</keyword>
<dbReference type="GO" id="GO:0015833">
    <property type="term" value="P:peptide transport"/>
    <property type="evidence" value="ECO:0007669"/>
    <property type="project" value="TreeGrafter"/>
</dbReference>
<dbReference type="GO" id="GO:1904680">
    <property type="term" value="F:peptide transmembrane transporter activity"/>
    <property type="evidence" value="ECO:0007669"/>
    <property type="project" value="TreeGrafter"/>
</dbReference>
<reference evidence="8" key="1">
    <citation type="journal article" date="2014" name="Int. J. Syst. Evol. Microbiol.">
        <title>Complete genome sequence of Corynebacterium casei LMG S-19264T (=DSM 44701T), isolated from a smear-ripened cheese.</title>
        <authorList>
            <consortium name="US DOE Joint Genome Institute (JGI-PGF)"/>
            <person name="Walter F."/>
            <person name="Albersmeier A."/>
            <person name="Kalinowski J."/>
            <person name="Ruckert C."/>
        </authorList>
    </citation>
    <scope>NUCLEOTIDE SEQUENCE</scope>
    <source>
        <strain evidence="8">KCTC 32182</strain>
    </source>
</reference>
<dbReference type="Pfam" id="PF00496">
    <property type="entry name" value="SBP_bac_5"/>
    <property type="match status" value="1"/>
</dbReference>
<evidence type="ECO:0000313" key="8">
    <source>
        <dbReference type="EMBL" id="GGY02702.1"/>
    </source>
</evidence>
<dbReference type="CDD" id="cd08507">
    <property type="entry name" value="PBP2_SgrR_like"/>
    <property type="match status" value="1"/>
</dbReference>
<organism evidence="8 9">
    <name type="scientific">Paludibacterium paludis</name>
    <dbReference type="NCBI Taxonomy" id="1225769"/>
    <lineage>
        <taxon>Bacteria</taxon>
        <taxon>Pseudomonadati</taxon>
        <taxon>Pseudomonadota</taxon>
        <taxon>Betaproteobacteria</taxon>
        <taxon>Neisseriales</taxon>
        <taxon>Chromobacteriaceae</taxon>
        <taxon>Paludibacterium</taxon>
    </lineage>
</organism>